<dbReference type="PROSITE" id="PS51471">
    <property type="entry name" value="FE2OG_OXY"/>
    <property type="match status" value="1"/>
</dbReference>
<accession>A0A2I0KSD5</accession>
<dbReference type="GO" id="GO:0046872">
    <property type="term" value="F:metal ion binding"/>
    <property type="evidence" value="ECO:0007669"/>
    <property type="project" value="UniProtKB-KW"/>
</dbReference>
<dbReference type="Pfam" id="PF14226">
    <property type="entry name" value="DIOX_N"/>
    <property type="match status" value="1"/>
</dbReference>
<dbReference type="PANTHER" id="PTHR47991">
    <property type="entry name" value="OXOGLUTARATE/IRON-DEPENDENT DIOXYGENASE"/>
    <property type="match status" value="1"/>
</dbReference>
<dbReference type="Pfam" id="PF03171">
    <property type="entry name" value="2OG-FeII_Oxy"/>
    <property type="match status" value="1"/>
</dbReference>
<evidence type="ECO:0000256" key="2">
    <source>
        <dbReference type="ARBA" id="ARBA00022723"/>
    </source>
</evidence>
<comment type="similarity">
    <text evidence="1 4">Belongs to the iron/ascorbate-dependent oxidoreductase family.</text>
</comment>
<dbReference type="STRING" id="22663.A0A2I0KSD5"/>
<evidence type="ECO:0000256" key="4">
    <source>
        <dbReference type="RuleBase" id="RU003682"/>
    </source>
</evidence>
<keyword evidence="2 4" id="KW-0479">Metal-binding</keyword>
<gene>
    <name evidence="5" type="ORF">CRG98_008248</name>
</gene>
<sequence>MEGEEEFCFHEVSFTDRDGRLRTTRVPVVQELSRRGVTRLPERFIQLKSAHQDEAQNFTNLEILQMIDMIKVRAGSAEELAKLAKGAKEQGMFLIKEHGIGSAVLDEVKCVVQEFFGLSFEDKKMCVGSYASADNLGYGRNFVKSDDQILEWIDRLAVKALPKGATDGLHVWPQTPANFRRAMETYVDQARKVLDQVLESLAESFSLEKHVFLQSFDPGRSEVKVRVNCYPPCPRPDLTIGLNPHTDASALTLLVQLDGGTSGLQVLHGQDPQSWRTVEWPRGALLVNAGDLLEIMSDGRVKSPWHRVMTQSEVERISIALFYNPPSDAEIVPVTGGSGSYRKVVVGDYCRHYYKISPTKTKEAILYAKQES</sequence>
<keyword evidence="3 4" id="KW-0408">Iron</keyword>
<evidence type="ECO:0000313" key="5">
    <source>
        <dbReference type="EMBL" id="PKI71389.1"/>
    </source>
</evidence>
<comment type="caution">
    <text evidence="5">The sequence shown here is derived from an EMBL/GenBank/DDBJ whole genome shotgun (WGS) entry which is preliminary data.</text>
</comment>
<dbReference type="OrthoDB" id="288590at2759"/>
<evidence type="ECO:0000256" key="1">
    <source>
        <dbReference type="ARBA" id="ARBA00008056"/>
    </source>
</evidence>
<dbReference type="InterPro" id="IPR044861">
    <property type="entry name" value="IPNS-like_FE2OG_OXY"/>
</dbReference>
<dbReference type="InterPro" id="IPR026992">
    <property type="entry name" value="DIOX_N"/>
</dbReference>
<dbReference type="EMBL" id="PGOL01000380">
    <property type="protein sequence ID" value="PKI71389.1"/>
    <property type="molecule type" value="Genomic_DNA"/>
</dbReference>
<keyword evidence="6" id="KW-1185">Reference proteome</keyword>
<dbReference type="InterPro" id="IPR050295">
    <property type="entry name" value="Plant_2OG-oxidoreductases"/>
</dbReference>
<dbReference type="Proteomes" id="UP000233551">
    <property type="component" value="Unassembled WGS sequence"/>
</dbReference>
<dbReference type="GO" id="GO:0051213">
    <property type="term" value="F:dioxygenase activity"/>
    <property type="evidence" value="ECO:0007669"/>
    <property type="project" value="UniProtKB-KW"/>
</dbReference>
<dbReference type="SUPFAM" id="SSF51197">
    <property type="entry name" value="Clavaminate synthase-like"/>
    <property type="match status" value="1"/>
</dbReference>
<evidence type="ECO:0000313" key="6">
    <source>
        <dbReference type="Proteomes" id="UP000233551"/>
    </source>
</evidence>
<evidence type="ECO:0000256" key="3">
    <source>
        <dbReference type="ARBA" id="ARBA00023004"/>
    </source>
</evidence>
<dbReference type="FunFam" id="2.60.120.330:FF:000079">
    <property type="entry name" value="Protein SRG1"/>
    <property type="match status" value="1"/>
</dbReference>
<dbReference type="InterPro" id="IPR005123">
    <property type="entry name" value="Oxoglu/Fe-dep_dioxygenase_dom"/>
</dbReference>
<proteinExistence type="inferred from homology"/>
<dbReference type="AlphaFoldDB" id="A0A2I0KSD5"/>
<reference evidence="5 6" key="1">
    <citation type="submission" date="2017-11" db="EMBL/GenBank/DDBJ databases">
        <title>De-novo sequencing of pomegranate (Punica granatum L.) genome.</title>
        <authorList>
            <person name="Akparov Z."/>
            <person name="Amiraslanov A."/>
            <person name="Hajiyeva S."/>
            <person name="Abbasov M."/>
            <person name="Kaur K."/>
            <person name="Hamwieh A."/>
            <person name="Solovyev V."/>
            <person name="Salamov A."/>
            <person name="Braich B."/>
            <person name="Kosarev P."/>
            <person name="Mahmoud A."/>
            <person name="Hajiyev E."/>
            <person name="Babayeva S."/>
            <person name="Izzatullayeva V."/>
            <person name="Mammadov A."/>
            <person name="Mammadov A."/>
            <person name="Sharifova S."/>
            <person name="Ojaghi J."/>
            <person name="Eynullazada K."/>
            <person name="Bayramov B."/>
            <person name="Abdulazimova A."/>
            <person name="Shahmuradov I."/>
        </authorList>
    </citation>
    <scope>NUCLEOTIDE SEQUENCE [LARGE SCALE GENOMIC DNA]</scope>
    <source>
        <strain evidence="6">cv. AG2017</strain>
        <tissue evidence="5">Leaf</tissue>
    </source>
</reference>
<protein>
    <submittedName>
        <fullName evidence="5">Uncharacterized protein</fullName>
    </submittedName>
</protein>
<keyword evidence="4" id="KW-0560">Oxidoreductase</keyword>
<dbReference type="InterPro" id="IPR027443">
    <property type="entry name" value="IPNS-like_sf"/>
</dbReference>
<dbReference type="GeneID" id="116197820"/>
<dbReference type="Gene3D" id="2.60.120.330">
    <property type="entry name" value="B-lactam Antibiotic, Isopenicillin N Synthase, Chain"/>
    <property type="match status" value="1"/>
</dbReference>
<organism evidence="5 6">
    <name type="scientific">Punica granatum</name>
    <name type="common">Pomegranate</name>
    <dbReference type="NCBI Taxonomy" id="22663"/>
    <lineage>
        <taxon>Eukaryota</taxon>
        <taxon>Viridiplantae</taxon>
        <taxon>Streptophyta</taxon>
        <taxon>Embryophyta</taxon>
        <taxon>Tracheophyta</taxon>
        <taxon>Spermatophyta</taxon>
        <taxon>Magnoliopsida</taxon>
        <taxon>eudicotyledons</taxon>
        <taxon>Gunneridae</taxon>
        <taxon>Pentapetalae</taxon>
        <taxon>rosids</taxon>
        <taxon>malvids</taxon>
        <taxon>Myrtales</taxon>
        <taxon>Lythraceae</taxon>
        <taxon>Punica</taxon>
    </lineage>
</organism>
<name>A0A2I0KSD5_PUNGR</name>